<sequence>MIPTPLLIVPITVIIMPGKPGVGIFSWEDIRPILPTQQGPYNPKIRCFRYGEQGHRAANCKKPPSQQGKNLLIKEEENIDTREELMYNDEATEDVLYGDGYETLVGKNLLIKEEENIDTREELMYNDEATEDVLYGDGYETLVVRQILLTPKVDSGDD</sequence>
<proteinExistence type="predicted"/>
<dbReference type="EMBL" id="JADGMS010000016">
    <property type="protein sequence ID" value="KAF9664935.1"/>
    <property type="molecule type" value="Genomic_DNA"/>
</dbReference>
<name>A0A835J7G5_9ROSI</name>
<dbReference type="Proteomes" id="UP000657918">
    <property type="component" value="Chromosome 16"/>
</dbReference>
<dbReference type="GO" id="GO:0003676">
    <property type="term" value="F:nucleic acid binding"/>
    <property type="evidence" value="ECO:0007669"/>
    <property type="project" value="InterPro"/>
</dbReference>
<evidence type="ECO:0008006" key="3">
    <source>
        <dbReference type="Google" id="ProtNLM"/>
    </source>
</evidence>
<gene>
    <name evidence="1" type="ORF">SADUNF_Sadunf16G0070100</name>
</gene>
<dbReference type="SUPFAM" id="SSF57756">
    <property type="entry name" value="Retrovirus zinc finger-like domains"/>
    <property type="match status" value="1"/>
</dbReference>
<reference evidence="1 2" key="1">
    <citation type="submission" date="2020-10" db="EMBL/GenBank/DDBJ databases">
        <title>Plant Genome Project.</title>
        <authorList>
            <person name="Zhang R.-G."/>
        </authorList>
    </citation>
    <scope>NUCLEOTIDE SEQUENCE [LARGE SCALE GENOMIC DNA]</scope>
    <source>
        <strain evidence="1">FAFU-HL-1</strain>
        <tissue evidence="1">Leaf</tissue>
    </source>
</reference>
<dbReference type="GO" id="GO:0008270">
    <property type="term" value="F:zinc ion binding"/>
    <property type="evidence" value="ECO:0007669"/>
    <property type="project" value="InterPro"/>
</dbReference>
<dbReference type="AlphaFoldDB" id="A0A835J7G5"/>
<accession>A0A835J7G5</accession>
<protein>
    <recommendedName>
        <fullName evidence="3">CCHC-type domain-containing protein</fullName>
    </recommendedName>
</protein>
<dbReference type="InterPro" id="IPR036875">
    <property type="entry name" value="Znf_CCHC_sf"/>
</dbReference>
<dbReference type="OrthoDB" id="1739763at2759"/>
<organism evidence="1 2">
    <name type="scientific">Salix dunnii</name>
    <dbReference type="NCBI Taxonomy" id="1413687"/>
    <lineage>
        <taxon>Eukaryota</taxon>
        <taxon>Viridiplantae</taxon>
        <taxon>Streptophyta</taxon>
        <taxon>Embryophyta</taxon>
        <taxon>Tracheophyta</taxon>
        <taxon>Spermatophyta</taxon>
        <taxon>Magnoliopsida</taxon>
        <taxon>eudicotyledons</taxon>
        <taxon>Gunneridae</taxon>
        <taxon>Pentapetalae</taxon>
        <taxon>rosids</taxon>
        <taxon>fabids</taxon>
        <taxon>Malpighiales</taxon>
        <taxon>Salicaceae</taxon>
        <taxon>Saliceae</taxon>
        <taxon>Salix</taxon>
    </lineage>
</organism>
<keyword evidence="2" id="KW-1185">Reference proteome</keyword>
<evidence type="ECO:0000313" key="1">
    <source>
        <dbReference type="EMBL" id="KAF9664935.1"/>
    </source>
</evidence>
<comment type="caution">
    <text evidence="1">The sequence shown here is derived from an EMBL/GenBank/DDBJ whole genome shotgun (WGS) entry which is preliminary data.</text>
</comment>
<evidence type="ECO:0000313" key="2">
    <source>
        <dbReference type="Proteomes" id="UP000657918"/>
    </source>
</evidence>